<dbReference type="InterPro" id="IPR052169">
    <property type="entry name" value="CW_Biosynth-Accessory"/>
</dbReference>
<feature type="domain" description="Capsule synthesis protein CapA" evidence="4">
    <location>
        <begin position="117"/>
        <end position="355"/>
    </location>
</feature>
<organism evidence="5">
    <name type="scientific">Paraconexibacter sp. AEG42_29</name>
    <dbReference type="NCBI Taxonomy" id="2997339"/>
    <lineage>
        <taxon>Bacteria</taxon>
        <taxon>Bacillati</taxon>
        <taxon>Actinomycetota</taxon>
        <taxon>Thermoleophilia</taxon>
        <taxon>Solirubrobacterales</taxon>
        <taxon>Paraconexibacteraceae</taxon>
        <taxon>Paraconexibacter</taxon>
    </lineage>
</organism>
<evidence type="ECO:0000259" key="4">
    <source>
        <dbReference type="SMART" id="SM00854"/>
    </source>
</evidence>
<keyword evidence="3" id="KW-1133">Transmembrane helix</keyword>
<dbReference type="EMBL" id="CP114014">
    <property type="protein sequence ID" value="XAY04123.1"/>
    <property type="molecule type" value="Genomic_DNA"/>
</dbReference>
<dbReference type="PANTHER" id="PTHR33393">
    <property type="entry name" value="POLYGLUTAMINE SYNTHESIS ACCESSORY PROTEIN RV0574C-RELATED"/>
    <property type="match status" value="1"/>
</dbReference>
<feature type="transmembrane region" description="Helical" evidence="3">
    <location>
        <begin position="25"/>
        <end position="46"/>
    </location>
</feature>
<protein>
    <recommendedName>
        <fullName evidence="4">Capsule synthesis protein CapA domain-containing protein</fullName>
    </recommendedName>
</protein>
<keyword evidence="3" id="KW-0812">Transmembrane</keyword>
<dbReference type="PANTHER" id="PTHR33393:SF11">
    <property type="entry name" value="POLYGLUTAMINE SYNTHESIS ACCESSORY PROTEIN RV0574C-RELATED"/>
    <property type="match status" value="1"/>
</dbReference>
<dbReference type="InterPro" id="IPR019079">
    <property type="entry name" value="Capsule_synth_CapA"/>
</dbReference>
<dbReference type="RefSeq" id="WP_354700667.1">
    <property type="nucleotide sequence ID" value="NZ_CP114014.1"/>
</dbReference>
<dbReference type="SMART" id="SM00854">
    <property type="entry name" value="PGA_cap"/>
    <property type="match status" value="1"/>
</dbReference>
<reference evidence="5" key="1">
    <citation type="submission" date="2022-12" db="EMBL/GenBank/DDBJ databases">
        <title>Paraconexibacter alkalitolerans sp. nov. and Baekduia alba sp. nov., isolated from soil and emended description of the genera Paraconexibacter (Chun et al., 2020) and Baekduia (An et al., 2020).</title>
        <authorList>
            <person name="Vieira S."/>
            <person name="Huber K.J."/>
            <person name="Geppert A."/>
            <person name="Wolf J."/>
            <person name="Neumann-Schaal M."/>
            <person name="Muesken M."/>
            <person name="Overmann J."/>
        </authorList>
    </citation>
    <scope>NUCLEOTIDE SEQUENCE</scope>
    <source>
        <strain evidence="5">AEG42_29</strain>
    </source>
</reference>
<proteinExistence type="inferred from homology"/>
<evidence type="ECO:0000256" key="1">
    <source>
        <dbReference type="ARBA" id="ARBA00005662"/>
    </source>
</evidence>
<evidence type="ECO:0000256" key="3">
    <source>
        <dbReference type="SAM" id="Phobius"/>
    </source>
</evidence>
<evidence type="ECO:0000256" key="2">
    <source>
        <dbReference type="SAM" id="MobiDB-lite"/>
    </source>
</evidence>
<dbReference type="InterPro" id="IPR029052">
    <property type="entry name" value="Metallo-depent_PP-like"/>
</dbReference>
<feature type="compositionally biased region" description="Low complexity" evidence="2">
    <location>
        <begin position="88"/>
        <end position="108"/>
    </location>
</feature>
<feature type="region of interest" description="Disordered" evidence="2">
    <location>
        <begin position="77"/>
        <end position="108"/>
    </location>
</feature>
<dbReference type="Gene3D" id="3.60.21.10">
    <property type="match status" value="1"/>
</dbReference>
<keyword evidence="3" id="KW-0472">Membrane</keyword>
<sequence>MAARRHPTEDPGPAPRTRLRRLGPAFCFGILLGLVITGLTFAGSIVQQDDRDAAGAGLGVAAATGAVNPPVTVPPATVPPATVPPATGPGVTPGAAPQGTTSARPATSPAAAGDAITVAWAGDIVLGSQYGLPPDRARRVFAGVAPVLRDADLTIGNYEGTFGRGGSSKCGASPSGMCFAFQAPPENAAALEAAGFDVMNLANNHALDYGESGLHQTIQALDRVHVKHAGLPGSVTTVRVKGRRVAIIGFAPYKWATSLTDIPAARALVTRAARRSDLVIVLIHAGAEGSDKTHTPRGTETAFGEDRGDSRAFAQAVVEGGADLVLGSGPHVLRGMERIHDRVVAYSLGNFAGHTNFGMGGVLSSSGILRVKLGPTGRALSGKLTSVVLTGPGTPTLDPSGASARLVGRLSREDFGHRRVPLDAEGRFGQARRDALRSARARRAAAD</sequence>
<evidence type="ECO:0000313" key="5">
    <source>
        <dbReference type="EMBL" id="XAY04123.1"/>
    </source>
</evidence>
<gene>
    <name evidence="5" type="ORF">DSM112329_00952</name>
</gene>
<name>A0AAU7ARB8_9ACTN</name>
<accession>A0AAU7ARB8</accession>
<dbReference type="SUPFAM" id="SSF56300">
    <property type="entry name" value="Metallo-dependent phosphatases"/>
    <property type="match status" value="1"/>
</dbReference>
<dbReference type="KEGG" id="parq:DSM112329_00952"/>
<dbReference type="Pfam" id="PF09587">
    <property type="entry name" value="PGA_cap"/>
    <property type="match status" value="1"/>
</dbReference>
<dbReference type="AlphaFoldDB" id="A0AAU7ARB8"/>
<comment type="similarity">
    <text evidence="1">Belongs to the CapA family.</text>
</comment>
<feature type="compositionally biased region" description="Pro residues" evidence="2">
    <location>
        <begin position="77"/>
        <end position="87"/>
    </location>
</feature>
<dbReference type="CDD" id="cd07381">
    <property type="entry name" value="MPP_CapA"/>
    <property type="match status" value="1"/>
</dbReference>